<dbReference type="PANTHER" id="PTHR15574">
    <property type="entry name" value="WD REPEAT DOMAIN-CONTAINING FAMILY"/>
    <property type="match status" value="1"/>
</dbReference>
<dbReference type="InterPro" id="IPR036322">
    <property type="entry name" value="WD40_repeat_dom_sf"/>
</dbReference>
<accession>A0A6A1WQS0</accession>
<keyword evidence="2" id="KW-0677">Repeat</keyword>
<feature type="repeat" description="WD" evidence="3">
    <location>
        <begin position="54"/>
        <end position="86"/>
    </location>
</feature>
<organism evidence="4 5">
    <name type="scientific">Morella rubra</name>
    <name type="common">Chinese bayberry</name>
    <dbReference type="NCBI Taxonomy" id="262757"/>
    <lineage>
        <taxon>Eukaryota</taxon>
        <taxon>Viridiplantae</taxon>
        <taxon>Streptophyta</taxon>
        <taxon>Embryophyta</taxon>
        <taxon>Tracheophyta</taxon>
        <taxon>Spermatophyta</taxon>
        <taxon>Magnoliopsida</taxon>
        <taxon>eudicotyledons</taxon>
        <taxon>Gunneridae</taxon>
        <taxon>Pentapetalae</taxon>
        <taxon>rosids</taxon>
        <taxon>fabids</taxon>
        <taxon>Fagales</taxon>
        <taxon>Myricaceae</taxon>
        <taxon>Morella</taxon>
    </lineage>
</organism>
<protein>
    <submittedName>
        <fullName evidence="4">DDB1-and CUL4-associated factor 8</fullName>
    </submittedName>
</protein>
<name>A0A6A1WQS0_9ROSI</name>
<evidence type="ECO:0000256" key="3">
    <source>
        <dbReference type="PROSITE-ProRule" id="PRU00221"/>
    </source>
</evidence>
<dbReference type="Proteomes" id="UP000516437">
    <property type="component" value="Chromosome 1"/>
</dbReference>
<dbReference type="InterPro" id="IPR015943">
    <property type="entry name" value="WD40/YVTN_repeat-like_dom_sf"/>
</dbReference>
<dbReference type="EMBL" id="RXIC02000019">
    <property type="protein sequence ID" value="KAB1226118.1"/>
    <property type="molecule type" value="Genomic_DNA"/>
</dbReference>
<evidence type="ECO:0000256" key="2">
    <source>
        <dbReference type="ARBA" id="ARBA00022737"/>
    </source>
</evidence>
<comment type="caution">
    <text evidence="4">The sequence shown here is derived from an EMBL/GenBank/DDBJ whole genome shotgun (WGS) entry which is preliminary data.</text>
</comment>
<dbReference type="PROSITE" id="PS50294">
    <property type="entry name" value="WD_REPEATS_REGION"/>
    <property type="match status" value="1"/>
</dbReference>
<evidence type="ECO:0000256" key="1">
    <source>
        <dbReference type="ARBA" id="ARBA00022574"/>
    </source>
</evidence>
<keyword evidence="5" id="KW-1185">Reference proteome</keyword>
<dbReference type="SMART" id="SM00320">
    <property type="entry name" value="WD40"/>
    <property type="match status" value="4"/>
</dbReference>
<dbReference type="GO" id="GO:0005737">
    <property type="term" value="C:cytoplasm"/>
    <property type="evidence" value="ECO:0007669"/>
    <property type="project" value="TreeGrafter"/>
</dbReference>
<proteinExistence type="predicted"/>
<gene>
    <name evidence="4" type="ORF">CJ030_MR1G025571</name>
</gene>
<dbReference type="GO" id="GO:0080008">
    <property type="term" value="C:Cul4-RING E3 ubiquitin ligase complex"/>
    <property type="evidence" value="ECO:0007669"/>
    <property type="project" value="TreeGrafter"/>
</dbReference>
<dbReference type="AlphaFoldDB" id="A0A6A1WQS0"/>
<dbReference type="Pfam" id="PF00400">
    <property type="entry name" value="WD40"/>
    <property type="match status" value="3"/>
</dbReference>
<dbReference type="PROSITE" id="PS50082">
    <property type="entry name" value="WD_REPEATS_2"/>
    <property type="match status" value="1"/>
</dbReference>
<dbReference type="InterPro" id="IPR045151">
    <property type="entry name" value="DCAF8"/>
</dbReference>
<dbReference type="InterPro" id="IPR001680">
    <property type="entry name" value="WD40_rpt"/>
</dbReference>
<dbReference type="SUPFAM" id="SSF50978">
    <property type="entry name" value="WD40 repeat-like"/>
    <property type="match status" value="1"/>
</dbReference>
<evidence type="ECO:0000313" key="4">
    <source>
        <dbReference type="EMBL" id="KAB1226118.1"/>
    </source>
</evidence>
<evidence type="ECO:0000313" key="5">
    <source>
        <dbReference type="Proteomes" id="UP000516437"/>
    </source>
</evidence>
<dbReference type="PANTHER" id="PTHR15574:SF65">
    <property type="entry name" value="TRANSDUCIN_WD40 REPEAT-LIKE SUPERFAMILY PROTEIN"/>
    <property type="match status" value="1"/>
</dbReference>
<keyword evidence="1 3" id="KW-0853">WD repeat</keyword>
<dbReference type="Gene3D" id="2.130.10.10">
    <property type="entry name" value="YVTN repeat-like/Quinoprotein amine dehydrogenase"/>
    <property type="match status" value="1"/>
</dbReference>
<dbReference type="OrthoDB" id="4869960at2759"/>
<sequence>MADDAKQIQSVLDNRALLGNGSGRGSRRQDNLAHALAQWAMQNLVKKINLYGHLNGHEGGVFALQFNSTGDLLVSGSADKQVILWNWANKTKCLSYPSGHSESVFQTRIMPFTDDRRIVTSSCDGQVRLGQVWEDGRVDTKRLGRHLGAVIKLAVEPGSPHILYSCGEDGFVQHRSMELGPLPPISAPLQEPHVYSGHRNCLTVKGVNFFGPNDDYILSGSDCGHIFVWKKEGELVRVMILESNKEVREDHSRLTLTPDAIMHIRRLQRQQRYSRADIESDDE</sequence>
<reference evidence="4 5" key="1">
    <citation type="journal article" date="2019" name="Plant Biotechnol. J.">
        <title>The red bayberry genome and genetic basis of sex determination.</title>
        <authorList>
            <person name="Jia H.M."/>
            <person name="Jia H.J."/>
            <person name="Cai Q.L."/>
            <person name="Wang Y."/>
            <person name="Zhao H.B."/>
            <person name="Yang W.F."/>
            <person name="Wang G.Y."/>
            <person name="Li Y.H."/>
            <person name="Zhan D.L."/>
            <person name="Shen Y.T."/>
            <person name="Niu Q.F."/>
            <person name="Chang L."/>
            <person name="Qiu J."/>
            <person name="Zhao L."/>
            <person name="Xie H.B."/>
            <person name="Fu W.Y."/>
            <person name="Jin J."/>
            <person name="Li X.W."/>
            <person name="Jiao Y."/>
            <person name="Zhou C.C."/>
            <person name="Tu T."/>
            <person name="Chai C.Y."/>
            <person name="Gao J.L."/>
            <person name="Fan L.J."/>
            <person name="van de Weg E."/>
            <person name="Wang J.Y."/>
            <person name="Gao Z.S."/>
        </authorList>
    </citation>
    <scope>NUCLEOTIDE SEQUENCE [LARGE SCALE GENOMIC DNA]</scope>
    <source>
        <tissue evidence="4">Leaves</tissue>
    </source>
</reference>